<comment type="caution">
    <text evidence="1">The sequence shown here is derived from an EMBL/GenBank/DDBJ whole genome shotgun (WGS) entry which is preliminary data.</text>
</comment>
<proteinExistence type="predicted"/>
<name>A0A9W5UWZ6_9ACTN</name>
<organism evidence="1 2">
    <name type="scientific">Micromonospora sediminimaris</name>
    <dbReference type="NCBI Taxonomy" id="547162"/>
    <lineage>
        <taxon>Bacteria</taxon>
        <taxon>Bacillati</taxon>
        <taxon>Actinomycetota</taxon>
        <taxon>Actinomycetes</taxon>
        <taxon>Micromonosporales</taxon>
        <taxon>Micromonosporaceae</taxon>
        <taxon>Micromonospora</taxon>
    </lineage>
</organism>
<protein>
    <submittedName>
        <fullName evidence="1">Uncharacterized protein</fullName>
    </submittedName>
</protein>
<dbReference type="Proteomes" id="UP000607311">
    <property type="component" value="Unassembled WGS sequence"/>
</dbReference>
<sequence length="82" mass="9064">MALVLRQDPLQQFPERAVGCPEARYLPQIHRVPVGGVNFGGMKNARPVAAGKGGADPLATRHRLVRFRMVKARLSCSWNQGR</sequence>
<keyword evidence="2" id="KW-1185">Reference proteome</keyword>
<gene>
    <name evidence="1" type="ORF">Vse01_50410</name>
</gene>
<dbReference type="AlphaFoldDB" id="A0A9W5UWZ6"/>
<accession>A0A9W5UWZ6</accession>
<evidence type="ECO:0000313" key="1">
    <source>
        <dbReference type="EMBL" id="GIJ35893.1"/>
    </source>
</evidence>
<evidence type="ECO:0000313" key="2">
    <source>
        <dbReference type="Proteomes" id="UP000607311"/>
    </source>
</evidence>
<reference evidence="1" key="1">
    <citation type="submission" date="2021-01" db="EMBL/GenBank/DDBJ databases">
        <title>Whole genome shotgun sequence of Verrucosispora sediminis NBRC 107745.</title>
        <authorList>
            <person name="Komaki H."/>
            <person name="Tamura T."/>
        </authorList>
    </citation>
    <scope>NUCLEOTIDE SEQUENCE</scope>
    <source>
        <strain evidence="1">NBRC 107745</strain>
    </source>
</reference>
<dbReference type="EMBL" id="BOPD01000038">
    <property type="protein sequence ID" value="GIJ35893.1"/>
    <property type="molecule type" value="Genomic_DNA"/>
</dbReference>